<evidence type="ECO:0000256" key="1">
    <source>
        <dbReference type="RuleBase" id="RU365079"/>
    </source>
</evidence>
<keyword evidence="1" id="KW-0811">Translocation</keyword>
<dbReference type="Pfam" id="PF03031">
    <property type="entry name" value="NIF"/>
    <property type="match status" value="2"/>
</dbReference>
<dbReference type="GO" id="GO:0005783">
    <property type="term" value="C:endoplasmic reticulum"/>
    <property type="evidence" value="ECO:0007669"/>
    <property type="project" value="EnsemblFungi"/>
</dbReference>
<dbReference type="GO" id="GO:0005744">
    <property type="term" value="C:TIM23 mitochondrial import inner membrane translocase complex"/>
    <property type="evidence" value="ECO:0007669"/>
    <property type="project" value="UniProtKB-UniRule"/>
</dbReference>
<dbReference type="InterPro" id="IPR036412">
    <property type="entry name" value="HAD-like_sf"/>
</dbReference>
<keyword evidence="1" id="KW-0653">Protein transport</keyword>
<dbReference type="AlphaFoldDB" id="A0A1E4SQF8"/>
<dbReference type="GO" id="GO:0004721">
    <property type="term" value="F:phosphoprotein phosphatase activity"/>
    <property type="evidence" value="ECO:0007669"/>
    <property type="project" value="EnsemblFungi"/>
</dbReference>
<dbReference type="STRING" id="984487.A0A1E4SQF8"/>
<accession>A0A1E4SQF8</accession>
<dbReference type="CDD" id="cd07521">
    <property type="entry name" value="HAD_FCP1-like"/>
    <property type="match status" value="1"/>
</dbReference>
<dbReference type="SMART" id="SM00577">
    <property type="entry name" value="CPDc"/>
    <property type="match status" value="1"/>
</dbReference>
<protein>
    <recommendedName>
        <fullName evidence="1">Mitochondrial import inner membrane translocase subunit TIM50</fullName>
    </recommendedName>
</protein>
<keyword evidence="1" id="KW-0809">Transit peptide</keyword>
<keyword evidence="1" id="KW-0813">Transport</keyword>
<dbReference type="GO" id="GO:0005811">
    <property type="term" value="C:lipid droplet"/>
    <property type="evidence" value="ECO:0007669"/>
    <property type="project" value="EnsemblFungi"/>
</dbReference>
<comment type="similarity">
    <text evidence="1">Belongs to the TIM50 family.</text>
</comment>
<comment type="subcellular location">
    <subcellularLocation>
        <location evidence="1">Mitochondrion inner membrane</location>
        <topology evidence="1">Single-pass membrane protein</topology>
    </subcellularLocation>
</comment>
<organism evidence="3 4">
    <name type="scientific">Suhomyces tanzawaensis NRRL Y-17324</name>
    <dbReference type="NCBI Taxonomy" id="984487"/>
    <lineage>
        <taxon>Eukaryota</taxon>
        <taxon>Fungi</taxon>
        <taxon>Dikarya</taxon>
        <taxon>Ascomycota</taxon>
        <taxon>Saccharomycotina</taxon>
        <taxon>Pichiomycetes</taxon>
        <taxon>Debaryomycetaceae</taxon>
        <taxon>Suhomyces</taxon>
    </lineage>
</organism>
<dbReference type="InterPro" id="IPR023214">
    <property type="entry name" value="HAD_sf"/>
</dbReference>
<dbReference type="PROSITE" id="PS50969">
    <property type="entry name" value="FCP1"/>
    <property type="match status" value="1"/>
</dbReference>
<feature type="domain" description="FCP1 homology" evidence="2">
    <location>
        <begin position="159"/>
        <end position="352"/>
    </location>
</feature>
<dbReference type="GO" id="GO:0046889">
    <property type="term" value="P:positive regulation of lipid biosynthetic process"/>
    <property type="evidence" value="ECO:0007669"/>
    <property type="project" value="EnsemblFungi"/>
</dbReference>
<gene>
    <name evidence="3" type="ORF">CANTADRAFT_43959</name>
</gene>
<dbReference type="GO" id="GO:0015031">
    <property type="term" value="P:protein transport"/>
    <property type="evidence" value="ECO:0007669"/>
    <property type="project" value="UniProtKB-KW"/>
</dbReference>
<evidence type="ECO:0000313" key="4">
    <source>
        <dbReference type="Proteomes" id="UP000094285"/>
    </source>
</evidence>
<proteinExistence type="inferred from homology"/>
<name>A0A1E4SQF8_9ASCO</name>
<evidence type="ECO:0000259" key="2">
    <source>
        <dbReference type="PROSITE" id="PS50969"/>
    </source>
</evidence>
<dbReference type="GO" id="GO:0140042">
    <property type="term" value="P:lipid droplet formation"/>
    <property type="evidence" value="ECO:0007669"/>
    <property type="project" value="EnsemblFungi"/>
</dbReference>
<comment type="subunit">
    <text evidence="1">Component of the TIM23 complex.</text>
</comment>
<dbReference type="InterPro" id="IPR004274">
    <property type="entry name" value="FCP1_dom"/>
</dbReference>
<reference evidence="4" key="1">
    <citation type="submission" date="2016-05" db="EMBL/GenBank/DDBJ databases">
        <title>Comparative genomics of biotechnologically important yeasts.</title>
        <authorList>
            <consortium name="DOE Joint Genome Institute"/>
            <person name="Riley R."/>
            <person name="Haridas S."/>
            <person name="Wolfe K.H."/>
            <person name="Lopes M.R."/>
            <person name="Hittinger C.T."/>
            <person name="Goker M."/>
            <person name="Salamov A."/>
            <person name="Wisecaver J."/>
            <person name="Long T.M."/>
            <person name="Aerts A.L."/>
            <person name="Barry K."/>
            <person name="Choi C."/>
            <person name="Clum A."/>
            <person name="Coughlan A.Y."/>
            <person name="Deshpande S."/>
            <person name="Douglass A.P."/>
            <person name="Hanson S.J."/>
            <person name="Klenk H.-P."/>
            <person name="Labutti K."/>
            <person name="Lapidus A."/>
            <person name="Lindquist E."/>
            <person name="Lipzen A."/>
            <person name="Meier-Kolthoff J.P."/>
            <person name="Ohm R.A."/>
            <person name="Otillar R.P."/>
            <person name="Pangilinan J."/>
            <person name="Peng Y."/>
            <person name="Rokas A."/>
            <person name="Rosa C.A."/>
            <person name="Scheuner C."/>
            <person name="Sibirny A.A."/>
            <person name="Slot J.C."/>
            <person name="Stielow J.B."/>
            <person name="Sun H."/>
            <person name="Kurtzman C.P."/>
            <person name="Blackwell M."/>
            <person name="Grigoriev I.V."/>
            <person name="Jeffries T.W."/>
        </authorList>
    </citation>
    <scope>NUCLEOTIDE SEQUENCE [LARGE SCALE GENOMIC DNA]</scope>
    <source>
        <strain evidence="4">NRRL Y-17324</strain>
    </source>
</reference>
<keyword evidence="4" id="KW-1185">Reference proteome</keyword>
<evidence type="ECO:0000313" key="3">
    <source>
        <dbReference type="EMBL" id="ODV81741.1"/>
    </source>
</evidence>
<dbReference type="Gene3D" id="3.40.50.1000">
    <property type="entry name" value="HAD superfamily/HAD-like"/>
    <property type="match status" value="1"/>
</dbReference>
<dbReference type="GO" id="GO:0071072">
    <property type="term" value="P:negative regulation of phospholipid biosynthetic process"/>
    <property type="evidence" value="ECO:0007669"/>
    <property type="project" value="EnsemblFungi"/>
</dbReference>
<dbReference type="GeneID" id="30983167"/>
<dbReference type="GO" id="GO:0071595">
    <property type="term" value="C:Nem1-Spo7 phosphatase complex"/>
    <property type="evidence" value="ECO:0007669"/>
    <property type="project" value="EnsemblFungi"/>
</dbReference>
<dbReference type="RefSeq" id="XP_020066863.1">
    <property type="nucleotide sequence ID" value="XM_020209031.1"/>
</dbReference>
<comment type="function">
    <text evidence="1">Essential component of the TIM23 complex, a complex that mediates the translocation of transit peptide-containing proteins across the mitochondrial inner membrane.</text>
</comment>
<dbReference type="OrthoDB" id="277011at2759"/>
<dbReference type="InterPro" id="IPR050365">
    <property type="entry name" value="TIM50"/>
</dbReference>
<keyword evidence="1" id="KW-0496">Mitochondrion</keyword>
<sequence length="373" mass="42876">MNSIKLLAKSLDNLYPKSYSMPPIEDDLPEEYTANEEAPEPELLQKALPATTAPSYLNSLVDAFLFLPNHLILKPVLFIWLLVTYPFAYFFEQLGLTKSYPDASQSPRKIRTNVSGIDEKTELLKQENIIANTIKSPTASSKYIIPPPQRLYPLSRNPHKKRRKTLILDLDETLIHSLSRGSPRSFNSSSASAPKVIEVKLHNMASLYYVHKRPFCDYFLKEISKWFELQIFTASVKEYADPIIDWLENDIIDHRKAHEQQKSGPRGDTSLAPKIFTKRYYRSDCTYREGVGYIKDLSRFYPKEDELKNVIILDNSPVSYALHEDNAVMIEGWINDQSDRDLLNLLPMLHSLSLCIDVRYILGLRSGEKVFEA</sequence>
<dbReference type="Proteomes" id="UP000094285">
    <property type="component" value="Unassembled WGS sequence"/>
</dbReference>
<dbReference type="SUPFAM" id="SSF56784">
    <property type="entry name" value="HAD-like"/>
    <property type="match status" value="1"/>
</dbReference>
<dbReference type="GO" id="GO:0006998">
    <property type="term" value="P:nuclear envelope organization"/>
    <property type="evidence" value="ECO:0007669"/>
    <property type="project" value="EnsemblFungi"/>
</dbReference>
<dbReference type="PANTHER" id="PTHR12210">
    <property type="entry name" value="DULLARD PROTEIN PHOSPHATASE"/>
    <property type="match status" value="1"/>
</dbReference>
<dbReference type="EMBL" id="KV453909">
    <property type="protein sequence ID" value="ODV81741.1"/>
    <property type="molecule type" value="Genomic_DNA"/>
</dbReference>